<sequence length="186" mass="21228">MVRAFISIDFTDPNIIQAVSEIQGSIRKSGAKLRMVNSKLLHMTLEFLGEISEIKIQKVKEILDSISFNSFFLDVNAINVLPNEKHIRVVYCEINGNVEILKAIQRQLRVKLRDCDFKTDNRSFKPHLTIARVKSSQNRKELMLAINTLSNIKCGRQEITSIKLKQSILKSEGPEYSVLHEICAKT</sequence>
<reference evidence="3" key="1">
    <citation type="journal article" date="2014" name="Front. Microbiol.">
        <title>High frequency of phylogenetically diverse reductive dehalogenase-homologous genes in deep subseafloor sedimentary metagenomes.</title>
        <authorList>
            <person name="Kawai M."/>
            <person name="Futagami T."/>
            <person name="Toyoda A."/>
            <person name="Takaki Y."/>
            <person name="Nishi S."/>
            <person name="Hori S."/>
            <person name="Arai W."/>
            <person name="Tsubouchi T."/>
            <person name="Morono Y."/>
            <person name="Uchiyama I."/>
            <person name="Ito T."/>
            <person name="Fujiyama A."/>
            <person name="Inagaki F."/>
            <person name="Takami H."/>
        </authorList>
    </citation>
    <scope>NUCLEOTIDE SEQUENCE</scope>
    <source>
        <strain evidence="3">Expedition CK06-06</strain>
    </source>
</reference>
<keyword evidence="1" id="KW-0378">Hydrolase</keyword>
<dbReference type="Gene3D" id="3.90.1140.10">
    <property type="entry name" value="Cyclic phosphodiesterase"/>
    <property type="match status" value="1"/>
</dbReference>
<dbReference type="NCBIfam" id="TIGR02258">
    <property type="entry name" value="2_5_ligase"/>
    <property type="match status" value="1"/>
</dbReference>
<dbReference type="InterPro" id="IPR019510">
    <property type="entry name" value="AKAP7-like_phosphoesterase"/>
</dbReference>
<dbReference type="InterPro" id="IPR004175">
    <property type="entry name" value="RNA_CPDase"/>
</dbReference>
<evidence type="ECO:0000256" key="1">
    <source>
        <dbReference type="ARBA" id="ARBA00022801"/>
    </source>
</evidence>
<proteinExistence type="inferred from homology"/>
<dbReference type="AlphaFoldDB" id="X1HME8"/>
<feature type="domain" description="A-kinase anchor protein 7-like phosphoesterase" evidence="2">
    <location>
        <begin position="5"/>
        <end position="181"/>
    </location>
</feature>
<dbReference type="PANTHER" id="PTHR35561:SF1">
    <property type="entry name" value="RNA 2',3'-CYCLIC PHOSPHODIESTERASE"/>
    <property type="match status" value="1"/>
</dbReference>
<dbReference type="EMBL" id="BARU01017259">
    <property type="protein sequence ID" value="GAH58235.1"/>
    <property type="molecule type" value="Genomic_DNA"/>
</dbReference>
<evidence type="ECO:0000313" key="3">
    <source>
        <dbReference type="EMBL" id="GAH58235.1"/>
    </source>
</evidence>
<organism evidence="3">
    <name type="scientific">marine sediment metagenome</name>
    <dbReference type="NCBI Taxonomy" id="412755"/>
    <lineage>
        <taxon>unclassified sequences</taxon>
        <taxon>metagenomes</taxon>
        <taxon>ecological metagenomes</taxon>
    </lineage>
</organism>
<evidence type="ECO:0000259" key="2">
    <source>
        <dbReference type="Pfam" id="PF10469"/>
    </source>
</evidence>
<dbReference type="HAMAP" id="MF_01940">
    <property type="entry name" value="RNA_CPDase"/>
    <property type="match status" value="1"/>
</dbReference>
<dbReference type="SUPFAM" id="SSF55144">
    <property type="entry name" value="LigT-like"/>
    <property type="match status" value="1"/>
</dbReference>
<protein>
    <recommendedName>
        <fullName evidence="2">A-kinase anchor protein 7-like phosphoesterase domain-containing protein</fullName>
    </recommendedName>
</protein>
<comment type="caution">
    <text evidence="3">The sequence shown here is derived from an EMBL/GenBank/DDBJ whole genome shotgun (WGS) entry which is preliminary data.</text>
</comment>
<dbReference type="InterPro" id="IPR009097">
    <property type="entry name" value="Cyclic_Pdiesterase"/>
</dbReference>
<gene>
    <name evidence="3" type="ORF">S03H2_28639</name>
</gene>
<dbReference type="Pfam" id="PF10469">
    <property type="entry name" value="AKAP7_NLS"/>
    <property type="match status" value="1"/>
</dbReference>
<accession>X1HME8</accession>
<dbReference type="GO" id="GO:0008664">
    <property type="term" value="F:RNA 2',3'-cyclic 3'-phosphodiesterase activity"/>
    <property type="evidence" value="ECO:0007669"/>
    <property type="project" value="InterPro"/>
</dbReference>
<name>X1HME8_9ZZZZ</name>
<dbReference type="PANTHER" id="PTHR35561">
    <property type="entry name" value="RNA 2',3'-CYCLIC PHOSPHODIESTERASE"/>
    <property type="match status" value="1"/>
</dbReference>
<dbReference type="GO" id="GO:0004113">
    <property type="term" value="F:2',3'-cyclic-nucleotide 3'-phosphodiesterase activity"/>
    <property type="evidence" value="ECO:0007669"/>
    <property type="project" value="InterPro"/>
</dbReference>